<evidence type="ECO:0008006" key="3">
    <source>
        <dbReference type="Google" id="ProtNLM"/>
    </source>
</evidence>
<evidence type="ECO:0000313" key="1">
    <source>
        <dbReference type="EMBL" id="KAJ7780733.1"/>
    </source>
</evidence>
<name>A0AAD7KAQ4_9AGAR</name>
<keyword evidence="2" id="KW-1185">Reference proteome</keyword>
<evidence type="ECO:0000313" key="2">
    <source>
        <dbReference type="Proteomes" id="UP001215280"/>
    </source>
</evidence>
<comment type="caution">
    <text evidence="1">The sequence shown here is derived from an EMBL/GenBank/DDBJ whole genome shotgun (WGS) entry which is preliminary data.</text>
</comment>
<protein>
    <recommendedName>
        <fullName evidence="3">F-box domain-containing protein</fullName>
    </recommendedName>
</protein>
<dbReference type="Proteomes" id="UP001215280">
    <property type="component" value="Unassembled WGS sequence"/>
</dbReference>
<proteinExistence type="predicted"/>
<accession>A0AAD7KAQ4</accession>
<gene>
    <name evidence="1" type="ORF">DFH07DRAFT_949946</name>
</gene>
<dbReference type="AlphaFoldDB" id="A0AAD7KAQ4"/>
<reference evidence="1" key="1">
    <citation type="submission" date="2023-03" db="EMBL/GenBank/DDBJ databases">
        <title>Massive genome expansion in bonnet fungi (Mycena s.s.) driven by repeated elements and novel gene families across ecological guilds.</title>
        <authorList>
            <consortium name="Lawrence Berkeley National Laboratory"/>
            <person name="Harder C.B."/>
            <person name="Miyauchi S."/>
            <person name="Viragh M."/>
            <person name="Kuo A."/>
            <person name="Thoen E."/>
            <person name="Andreopoulos B."/>
            <person name="Lu D."/>
            <person name="Skrede I."/>
            <person name="Drula E."/>
            <person name="Henrissat B."/>
            <person name="Morin E."/>
            <person name="Kohler A."/>
            <person name="Barry K."/>
            <person name="LaButti K."/>
            <person name="Morin E."/>
            <person name="Salamov A."/>
            <person name="Lipzen A."/>
            <person name="Mereny Z."/>
            <person name="Hegedus B."/>
            <person name="Baldrian P."/>
            <person name="Stursova M."/>
            <person name="Weitz H."/>
            <person name="Taylor A."/>
            <person name="Grigoriev I.V."/>
            <person name="Nagy L.G."/>
            <person name="Martin F."/>
            <person name="Kauserud H."/>
        </authorList>
    </citation>
    <scope>NUCLEOTIDE SEQUENCE</scope>
    <source>
        <strain evidence="1">CBHHK188m</strain>
    </source>
</reference>
<dbReference type="EMBL" id="JARJLG010000005">
    <property type="protein sequence ID" value="KAJ7780733.1"/>
    <property type="molecule type" value="Genomic_DNA"/>
</dbReference>
<organism evidence="1 2">
    <name type="scientific">Mycena maculata</name>
    <dbReference type="NCBI Taxonomy" id="230809"/>
    <lineage>
        <taxon>Eukaryota</taxon>
        <taxon>Fungi</taxon>
        <taxon>Dikarya</taxon>
        <taxon>Basidiomycota</taxon>
        <taxon>Agaricomycotina</taxon>
        <taxon>Agaricomycetes</taxon>
        <taxon>Agaricomycetidae</taxon>
        <taxon>Agaricales</taxon>
        <taxon>Marasmiineae</taxon>
        <taxon>Mycenaceae</taxon>
        <taxon>Mycena</taxon>
    </lineage>
</organism>
<sequence>MFFADSPFTDKLNTSHVPAEPEILRICALLVAPTEELARIEVQINEPKTKQSLRTAIDAHKTLISHMRLAPQDVFQEIFLACLPTAHGAVIEAPMLLGHICRYWRSVAYSTPESWSYSTLHDPQVTSQVAEAGSRLIPPSID</sequence>